<reference evidence="13" key="1">
    <citation type="submission" date="2014-08" db="EMBL/GenBank/DDBJ databases">
        <authorList>
            <person name="Moulin L."/>
        </authorList>
    </citation>
    <scope>NUCLEOTIDE SEQUENCE [LARGE SCALE GENOMIC DNA]</scope>
</reference>
<evidence type="ECO:0000256" key="4">
    <source>
        <dbReference type="ARBA" id="ARBA00022989"/>
    </source>
</evidence>
<dbReference type="GO" id="GO:0034707">
    <property type="term" value="C:chloride channel complex"/>
    <property type="evidence" value="ECO:0007669"/>
    <property type="project" value="UniProtKB-KW"/>
</dbReference>
<dbReference type="CDD" id="cd00400">
    <property type="entry name" value="Voltage_gated_ClC"/>
    <property type="match status" value="1"/>
</dbReference>
<name>A0A090EXP0_MESPL</name>
<keyword evidence="6 11" id="KW-0472">Membrane</keyword>
<dbReference type="GO" id="GO:0005254">
    <property type="term" value="F:chloride channel activity"/>
    <property type="evidence" value="ECO:0007669"/>
    <property type="project" value="UniProtKB-KW"/>
</dbReference>
<keyword evidence="5" id="KW-0406">Ion transport</keyword>
<feature type="transmembrane region" description="Helical" evidence="11">
    <location>
        <begin position="88"/>
        <end position="108"/>
    </location>
</feature>
<dbReference type="InterPro" id="IPR046342">
    <property type="entry name" value="CBS_dom_sf"/>
</dbReference>
<dbReference type="InterPro" id="IPR050368">
    <property type="entry name" value="ClC-type_chloride_channel"/>
</dbReference>
<protein>
    <submittedName>
        <fullName evidence="12">Cl-channel voltage-gated family protein</fullName>
    </submittedName>
</protein>
<dbReference type="Pfam" id="PF00654">
    <property type="entry name" value="Voltage_CLC"/>
    <property type="match status" value="1"/>
</dbReference>
<sequence>MSALSSESPAGKLGTTSPVETLPTDDESRRLSLLTLSLLALGLGIVTGLGAVLFRDLIGLLHNLFFNGAFVVAYDANVFTAPSRWGPFVILAPVIGAVVVTFLVSNFAPEAKGHGVPEVMDAIYYKEGKIRPIVALVKSLASAVAIGSGSSVGREGPIIQIGSALGSTLGQMISMPVGQRIALVASGAGAGIAATFNTPIGGVMFAIELMMPEVSVSTFLPVAIATGAATFVGRWFFGQLPAFLVPPLQALPADTNAIMLLVLYAALGGLVGVAAAGFIRGLHLAEDWFDKIPGRYTRHVIGMLTLGVLMYVLFVTLGQYYVDGVGYATIESILTGQMSIGWLLVLLFVCKAAATSISLGAGSSGGIFSPSLFMGAALGGGFASLLQAIGVPFQVSIPAFAMVGMGAMVGGGTGAVMTAVTMTFEMTREYDIVMPMILAVATSVGARRLLSRENIYTLKLVRRGRAIPKALHANMFLVRHAREVMDADIMVLPTEQGFDDFLREHEAEGRLRHVVVTRGDQIFGVLRVNTGLRRGLEGAHTGVTLGDIASRDFTIVGEDTVVSDVIERIWRRNAFMAVVVSGHGIPRADDVTGVITREHVANSVAEGVRIYPR</sequence>
<dbReference type="PRINTS" id="PR00762">
    <property type="entry name" value="CLCHANNEL"/>
</dbReference>
<evidence type="ECO:0000256" key="3">
    <source>
        <dbReference type="ARBA" id="ARBA00022692"/>
    </source>
</evidence>
<dbReference type="PANTHER" id="PTHR43427">
    <property type="entry name" value="CHLORIDE CHANNEL PROTEIN CLC-E"/>
    <property type="match status" value="1"/>
</dbReference>
<keyword evidence="3 11" id="KW-0812">Transmembrane</keyword>
<evidence type="ECO:0000256" key="5">
    <source>
        <dbReference type="ARBA" id="ARBA00023065"/>
    </source>
</evidence>
<accession>A0A090EXP0</accession>
<dbReference type="InterPro" id="IPR001807">
    <property type="entry name" value="ClC"/>
</dbReference>
<evidence type="ECO:0000256" key="8">
    <source>
        <dbReference type="ARBA" id="ARBA00023214"/>
    </source>
</evidence>
<evidence type="ECO:0000256" key="6">
    <source>
        <dbReference type="ARBA" id="ARBA00023136"/>
    </source>
</evidence>
<feature type="compositionally biased region" description="Polar residues" evidence="10">
    <location>
        <begin position="1"/>
        <end position="19"/>
    </location>
</feature>
<dbReference type="Proteomes" id="UP000045285">
    <property type="component" value="Unassembled WGS sequence"/>
</dbReference>
<dbReference type="SUPFAM" id="SSF54631">
    <property type="entry name" value="CBS-domain pair"/>
    <property type="match status" value="1"/>
</dbReference>
<feature type="transmembrane region" description="Helical" evidence="11">
    <location>
        <begin position="181"/>
        <end position="207"/>
    </location>
</feature>
<evidence type="ECO:0000313" key="12">
    <source>
        <dbReference type="EMBL" id="CDX11843.1"/>
    </source>
</evidence>
<comment type="subcellular location">
    <subcellularLocation>
        <location evidence="1">Membrane</location>
        <topology evidence="1">Multi-pass membrane protein</topology>
    </subcellularLocation>
</comment>
<evidence type="ECO:0000256" key="1">
    <source>
        <dbReference type="ARBA" id="ARBA00004141"/>
    </source>
</evidence>
<evidence type="ECO:0000256" key="10">
    <source>
        <dbReference type="SAM" id="MobiDB-lite"/>
    </source>
</evidence>
<evidence type="ECO:0000256" key="7">
    <source>
        <dbReference type="ARBA" id="ARBA00023173"/>
    </source>
</evidence>
<evidence type="ECO:0000256" key="9">
    <source>
        <dbReference type="ARBA" id="ARBA00023303"/>
    </source>
</evidence>
<feature type="transmembrane region" description="Helical" evidence="11">
    <location>
        <begin position="60"/>
        <end position="76"/>
    </location>
</feature>
<evidence type="ECO:0000313" key="13">
    <source>
        <dbReference type="Proteomes" id="UP000045285"/>
    </source>
</evidence>
<keyword evidence="9" id="KW-0407">Ion channel</keyword>
<gene>
    <name evidence="12" type="ORF">MPL3356_110193</name>
</gene>
<dbReference type="InterPro" id="IPR014743">
    <property type="entry name" value="Cl-channel_core"/>
</dbReference>
<dbReference type="Gene3D" id="1.10.3080.10">
    <property type="entry name" value="Clc chloride channel"/>
    <property type="match status" value="1"/>
</dbReference>
<dbReference type="AlphaFoldDB" id="A0A090EXP0"/>
<feature type="transmembrane region" description="Helical" evidence="11">
    <location>
        <begin position="300"/>
        <end position="320"/>
    </location>
</feature>
<feature type="transmembrane region" description="Helical" evidence="11">
    <location>
        <begin position="399"/>
        <end position="420"/>
    </location>
</feature>
<feature type="transmembrane region" description="Helical" evidence="11">
    <location>
        <begin position="257"/>
        <end position="279"/>
    </location>
</feature>
<keyword evidence="2" id="KW-0813">Transport</keyword>
<proteinExistence type="predicted"/>
<evidence type="ECO:0000256" key="11">
    <source>
        <dbReference type="SAM" id="Phobius"/>
    </source>
</evidence>
<evidence type="ECO:0000256" key="2">
    <source>
        <dbReference type="ARBA" id="ARBA00022448"/>
    </source>
</evidence>
<dbReference type="Gene3D" id="3.10.580.10">
    <property type="entry name" value="CBS-domain"/>
    <property type="match status" value="1"/>
</dbReference>
<feature type="region of interest" description="Disordered" evidence="10">
    <location>
        <begin position="1"/>
        <end position="24"/>
    </location>
</feature>
<dbReference type="EMBL" id="CCMZ01000003">
    <property type="protein sequence ID" value="CDX11843.1"/>
    <property type="molecule type" value="Genomic_DNA"/>
</dbReference>
<dbReference type="PANTHER" id="PTHR43427:SF6">
    <property type="entry name" value="CHLORIDE CHANNEL PROTEIN CLC-E"/>
    <property type="match status" value="1"/>
</dbReference>
<keyword evidence="8" id="KW-0868">Chloride</keyword>
<keyword evidence="4 11" id="KW-1133">Transmembrane helix</keyword>
<feature type="transmembrane region" description="Helical" evidence="11">
    <location>
        <begin position="31"/>
        <end position="54"/>
    </location>
</feature>
<organism evidence="12 13">
    <name type="scientific">Mesorhizobium plurifarium</name>
    <dbReference type="NCBI Taxonomy" id="69974"/>
    <lineage>
        <taxon>Bacteria</taxon>
        <taxon>Pseudomonadati</taxon>
        <taxon>Pseudomonadota</taxon>
        <taxon>Alphaproteobacteria</taxon>
        <taxon>Hyphomicrobiales</taxon>
        <taxon>Phyllobacteriaceae</taxon>
        <taxon>Mesorhizobium</taxon>
    </lineage>
</organism>
<feature type="transmembrane region" description="Helical" evidence="11">
    <location>
        <begin position="219"/>
        <end position="237"/>
    </location>
</feature>
<dbReference type="SUPFAM" id="SSF81340">
    <property type="entry name" value="Clc chloride channel"/>
    <property type="match status" value="1"/>
</dbReference>
<keyword evidence="13" id="KW-1185">Reference proteome</keyword>
<keyword evidence="7" id="KW-0869">Chloride channel</keyword>